<gene>
    <name evidence="2" type="ORF">APG11_01590</name>
</gene>
<evidence type="ECO:0000313" key="3">
    <source>
        <dbReference type="Proteomes" id="UP000091929"/>
    </source>
</evidence>
<proteinExistence type="predicted"/>
<evidence type="ECO:0000313" key="2">
    <source>
        <dbReference type="EMBL" id="KYC46912.1"/>
    </source>
</evidence>
<sequence>MGPIVYLYLAIVNFILLLIVYSSVVKNKNKIKYLYGLGITEVLWIVLYIFPFRKLTSDFVDCIVKLI</sequence>
<comment type="caution">
    <text evidence="2">The sequence shown here is derived from an EMBL/GenBank/DDBJ whole genome shotgun (WGS) entry which is preliminary data.</text>
</comment>
<organism evidence="2 3">
    <name type="scientific">Candidatus Methanofastidiosum methylothiophilum</name>
    <dbReference type="NCBI Taxonomy" id="1705564"/>
    <lineage>
        <taxon>Archaea</taxon>
        <taxon>Methanobacteriati</taxon>
        <taxon>Methanobacteriota</taxon>
        <taxon>Stenosarchaea group</taxon>
        <taxon>Candidatus Methanofastidiosia</taxon>
        <taxon>Candidatus Methanofastidiosales</taxon>
        <taxon>Candidatus Methanofastidiosaceae</taxon>
        <taxon>Candidatus Methanofastidiosum</taxon>
    </lineage>
</organism>
<protein>
    <submittedName>
        <fullName evidence="2">Uncharacterized protein</fullName>
    </submittedName>
</protein>
<dbReference type="Proteomes" id="UP000091929">
    <property type="component" value="Unassembled WGS sequence"/>
</dbReference>
<keyword evidence="1" id="KW-0472">Membrane</keyword>
<keyword evidence="1" id="KW-0812">Transmembrane</keyword>
<accession>A0A150IPX8</accession>
<dbReference type="EMBL" id="LNGF01000040">
    <property type="protein sequence ID" value="KYC46912.1"/>
    <property type="molecule type" value="Genomic_DNA"/>
</dbReference>
<evidence type="ECO:0000256" key="1">
    <source>
        <dbReference type="SAM" id="Phobius"/>
    </source>
</evidence>
<reference evidence="2 3" key="1">
    <citation type="journal article" date="2016" name="ISME J.">
        <title>Chasing the elusive Euryarchaeota class WSA2: genomes reveal a uniquely fastidious methyl-reducing methanogen.</title>
        <authorList>
            <person name="Nobu M.K."/>
            <person name="Narihiro T."/>
            <person name="Kuroda K."/>
            <person name="Mei R."/>
            <person name="Liu W.T."/>
        </authorList>
    </citation>
    <scope>NUCLEOTIDE SEQUENCE [LARGE SCALE GENOMIC DNA]</scope>
    <source>
        <strain evidence="2">B15fssc0709_Meth_Bin003</strain>
    </source>
</reference>
<dbReference type="AlphaFoldDB" id="A0A150IPX8"/>
<keyword evidence="1" id="KW-1133">Transmembrane helix</keyword>
<feature type="transmembrane region" description="Helical" evidence="1">
    <location>
        <begin position="6"/>
        <end position="24"/>
    </location>
</feature>
<name>A0A150IPX8_9EURY</name>
<feature type="transmembrane region" description="Helical" evidence="1">
    <location>
        <begin position="33"/>
        <end position="50"/>
    </location>
</feature>